<evidence type="ECO:0000259" key="4">
    <source>
        <dbReference type="PROSITE" id="PS50936"/>
    </source>
</evidence>
<gene>
    <name evidence="6" type="ORF">MNBD_GAMMA05-183</name>
</gene>
<dbReference type="InterPro" id="IPR012340">
    <property type="entry name" value="NA-bd_OB-fold"/>
</dbReference>
<organism evidence="6">
    <name type="scientific">hydrothermal vent metagenome</name>
    <dbReference type="NCBI Taxonomy" id="652676"/>
    <lineage>
        <taxon>unclassified sequences</taxon>
        <taxon>metagenomes</taxon>
        <taxon>ecological metagenomes</taxon>
    </lineage>
</organism>
<dbReference type="Gene3D" id="2.40.50.140">
    <property type="entry name" value="Nucleic acid-binding proteins"/>
    <property type="match status" value="1"/>
</dbReference>
<dbReference type="PANTHER" id="PTHR32120:SF11">
    <property type="entry name" value="SMALL RIBOSOMAL SUBUNIT BIOGENESIS GTPASE RSGA 1, MITOCHONDRIAL-RELATED"/>
    <property type="match status" value="1"/>
</dbReference>
<evidence type="ECO:0000256" key="3">
    <source>
        <dbReference type="SAM" id="MobiDB-lite"/>
    </source>
</evidence>
<dbReference type="GO" id="GO:0003924">
    <property type="term" value="F:GTPase activity"/>
    <property type="evidence" value="ECO:0007669"/>
    <property type="project" value="InterPro"/>
</dbReference>
<dbReference type="AlphaFoldDB" id="A0A3B0WIW5"/>
<dbReference type="InterPro" id="IPR027417">
    <property type="entry name" value="P-loop_NTPase"/>
</dbReference>
<evidence type="ECO:0000256" key="2">
    <source>
        <dbReference type="ARBA" id="ARBA00023134"/>
    </source>
</evidence>
<feature type="compositionally biased region" description="Basic residues" evidence="3">
    <location>
        <begin position="1"/>
        <end position="11"/>
    </location>
</feature>
<keyword evidence="1" id="KW-0547">Nucleotide-binding</keyword>
<feature type="region of interest" description="Disordered" evidence="3">
    <location>
        <begin position="1"/>
        <end position="38"/>
    </location>
</feature>
<dbReference type="PROSITE" id="PS51721">
    <property type="entry name" value="G_CP"/>
    <property type="match status" value="1"/>
</dbReference>
<name>A0A3B0WIW5_9ZZZZ</name>
<feature type="domain" description="CP-type G" evidence="5">
    <location>
        <begin position="117"/>
        <end position="277"/>
    </location>
</feature>
<dbReference type="InterPro" id="IPR030378">
    <property type="entry name" value="G_CP_dom"/>
</dbReference>
<dbReference type="PANTHER" id="PTHR32120">
    <property type="entry name" value="SMALL RIBOSOMAL SUBUNIT BIOGENESIS GTPASE RSGA"/>
    <property type="match status" value="1"/>
</dbReference>
<dbReference type="CDD" id="cd01854">
    <property type="entry name" value="YjeQ_EngC"/>
    <property type="match status" value="1"/>
</dbReference>
<dbReference type="Gene3D" id="3.40.50.300">
    <property type="entry name" value="P-loop containing nucleotide triphosphate hydrolases"/>
    <property type="match status" value="1"/>
</dbReference>
<dbReference type="PROSITE" id="PS50936">
    <property type="entry name" value="ENGC_GTPASE"/>
    <property type="match status" value="1"/>
</dbReference>
<proteinExistence type="inferred from homology"/>
<evidence type="ECO:0000259" key="5">
    <source>
        <dbReference type="PROSITE" id="PS51721"/>
    </source>
</evidence>
<dbReference type="NCBIfam" id="TIGR00157">
    <property type="entry name" value="ribosome small subunit-dependent GTPase A"/>
    <property type="match status" value="1"/>
</dbReference>
<evidence type="ECO:0000256" key="1">
    <source>
        <dbReference type="ARBA" id="ARBA00022741"/>
    </source>
</evidence>
<evidence type="ECO:0000313" key="6">
    <source>
        <dbReference type="EMBL" id="VAW50567.1"/>
    </source>
</evidence>
<dbReference type="InterPro" id="IPR010914">
    <property type="entry name" value="RsgA_GTPase_dom"/>
</dbReference>
<dbReference type="HAMAP" id="MF_01820">
    <property type="entry name" value="GTPase_RsgA"/>
    <property type="match status" value="1"/>
</dbReference>
<sequence>MAKRKLSKQQQRRIASQQKNKIKDNQQQRQLDEASTQTARVISHHGRQLYAETESLKRIKCKIRQNLGDIACGDYVLVQQILNNKNNEKSETLSTAESQNVVVAVKERSNLLVKTGFAGAIKPVAANIGQLVIVTSLKPKPNPYLIDRYLIAAENLPAKALIIINKVDLLNPETEKSVKDLSELYQSIGYHVIASSIKQNTGLEEISDALSNTTSILVGLSGVGKSSIVKAILPKEEIRIGATSESTGEGKHTTTVSALYHLKCDGIIIDSPGVRDFTPNNNNLNEITNGFVDVRKFEGACKFSNCSHQNEPGCAMKQAVTDKKLNKQRFENYIRLINEFNET</sequence>
<feature type="compositionally biased region" description="Basic and acidic residues" evidence="3">
    <location>
        <begin position="21"/>
        <end position="32"/>
    </location>
</feature>
<dbReference type="SUPFAM" id="SSF52540">
    <property type="entry name" value="P-loop containing nucleoside triphosphate hydrolases"/>
    <property type="match status" value="1"/>
</dbReference>
<dbReference type="GO" id="GO:0005525">
    <property type="term" value="F:GTP binding"/>
    <property type="evidence" value="ECO:0007669"/>
    <property type="project" value="UniProtKB-KW"/>
</dbReference>
<protein>
    <submittedName>
        <fullName evidence="6">Ribosome small subunit biogenesis RbfA-release protein RsgA</fullName>
    </submittedName>
</protein>
<accession>A0A3B0WIW5</accession>
<dbReference type="EMBL" id="UOFE01000005">
    <property type="protein sequence ID" value="VAW50567.1"/>
    <property type="molecule type" value="Genomic_DNA"/>
</dbReference>
<dbReference type="Gene3D" id="1.10.40.50">
    <property type="entry name" value="Probable gtpase engc, domain 3"/>
    <property type="match status" value="1"/>
</dbReference>
<dbReference type="Pfam" id="PF03193">
    <property type="entry name" value="RsgA_GTPase"/>
    <property type="match status" value="1"/>
</dbReference>
<keyword evidence="2" id="KW-0342">GTP-binding</keyword>
<reference evidence="6" key="1">
    <citation type="submission" date="2018-06" db="EMBL/GenBank/DDBJ databases">
        <authorList>
            <person name="Zhirakovskaya E."/>
        </authorList>
    </citation>
    <scope>NUCLEOTIDE SEQUENCE</scope>
</reference>
<feature type="domain" description="EngC GTPase" evidence="4">
    <location>
        <begin position="126"/>
        <end position="275"/>
    </location>
</feature>
<dbReference type="InterPro" id="IPR004881">
    <property type="entry name" value="Ribosome_biogen_GTPase_RsgA"/>
</dbReference>